<evidence type="ECO:0000313" key="4">
    <source>
        <dbReference type="WBParaSite" id="NBR_0000794801-mRNA-1"/>
    </source>
</evidence>
<name>A0A0N4XY20_NIPBR</name>
<reference evidence="2 3" key="2">
    <citation type="submission" date="2018-11" db="EMBL/GenBank/DDBJ databases">
        <authorList>
            <consortium name="Pathogen Informatics"/>
        </authorList>
    </citation>
    <scope>NUCLEOTIDE SEQUENCE [LARGE SCALE GENOMIC DNA]</scope>
</reference>
<dbReference type="Proteomes" id="UP000271162">
    <property type="component" value="Unassembled WGS sequence"/>
</dbReference>
<accession>A0A0N4XY20</accession>
<evidence type="ECO:0000313" key="2">
    <source>
        <dbReference type="EMBL" id="VDL71538.1"/>
    </source>
</evidence>
<dbReference type="PRINTS" id="PR00837">
    <property type="entry name" value="V5TPXLIKE"/>
</dbReference>
<keyword evidence="3" id="KW-1185">Reference proteome</keyword>
<dbReference type="AlphaFoldDB" id="A0A0N4XY20"/>
<dbReference type="SMART" id="SM00198">
    <property type="entry name" value="SCP"/>
    <property type="match status" value="1"/>
</dbReference>
<dbReference type="EMBL" id="UYSL01019946">
    <property type="protein sequence ID" value="VDL71538.1"/>
    <property type="molecule type" value="Genomic_DNA"/>
</dbReference>
<dbReference type="InterPro" id="IPR014044">
    <property type="entry name" value="CAP_dom"/>
</dbReference>
<gene>
    <name evidence="2" type="ORF">NBR_LOCUS7949</name>
</gene>
<dbReference type="WBParaSite" id="NBR_0000794801-mRNA-1">
    <property type="protein sequence ID" value="NBR_0000794801-mRNA-1"/>
    <property type="gene ID" value="NBR_0000794801"/>
</dbReference>
<dbReference type="PANTHER" id="PTHR10334">
    <property type="entry name" value="CYSTEINE-RICH SECRETORY PROTEIN-RELATED"/>
    <property type="match status" value="1"/>
</dbReference>
<feature type="domain" description="SCP" evidence="1">
    <location>
        <begin position="1"/>
        <end position="120"/>
    </location>
</feature>
<dbReference type="Pfam" id="PF00188">
    <property type="entry name" value="CAP"/>
    <property type="match status" value="1"/>
</dbReference>
<dbReference type="Gene3D" id="3.40.33.10">
    <property type="entry name" value="CAP"/>
    <property type="match status" value="1"/>
</dbReference>
<evidence type="ECO:0000259" key="1">
    <source>
        <dbReference type="SMART" id="SM00198"/>
    </source>
</evidence>
<dbReference type="SUPFAM" id="SSF55797">
    <property type="entry name" value="PR-1-like"/>
    <property type="match status" value="1"/>
</dbReference>
<reference evidence="4" key="1">
    <citation type="submission" date="2017-02" db="UniProtKB">
        <authorList>
            <consortium name="WormBaseParasite"/>
        </authorList>
    </citation>
    <scope>IDENTIFICATION</scope>
</reference>
<dbReference type="InterPro" id="IPR001283">
    <property type="entry name" value="CRISP-related"/>
</dbReference>
<dbReference type="CDD" id="cd05380">
    <property type="entry name" value="CAP_euk"/>
    <property type="match status" value="1"/>
</dbReference>
<proteinExistence type="predicted"/>
<dbReference type="STRING" id="27835.A0A0N4XY20"/>
<dbReference type="InterPro" id="IPR035940">
    <property type="entry name" value="CAP_sf"/>
</dbReference>
<sequence length="147" mass="16049">MLSLRYNCDLETAAQTEANKCGTQGTGAFGTENFYRIGANGFSVEQAIGHSIRYWWKQVRLVPGIGVNLVTFKPKHRNSTIRYFTLMSWAKVSSIGCGVAHCSGIYNTVCRYNPAGNIDNTPVYTKGNVCTACPSGFTRCVDSLCTA</sequence>
<organism evidence="4">
    <name type="scientific">Nippostrongylus brasiliensis</name>
    <name type="common">Rat hookworm</name>
    <dbReference type="NCBI Taxonomy" id="27835"/>
    <lineage>
        <taxon>Eukaryota</taxon>
        <taxon>Metazoa</taxon>
        <taxon>Ecdysozoa</taxon>
        <taxon>Nematoda</taxon>
        <taxon>Chromadorea</taxon>
        <taxon>Rhabditida</taxon>
        <taxon>Rhabditina</taxon>
        <taxon>Rhabditomorpha</taxon>
        <taxon>Strongyloidea</taxon>
        <taxon>Heligmosomidae</taxon>
        <taxon>Nippostrongylus</taxon>
    </lineage>
</organism>
<evidence type="ECO:0000313" key="3">
    <source>
        <dbReference type="Proteomes" id="UP000271162"/>
    </source>
</evidence>
<protein>
    <submittedName>
        <fullName evidence="4">SCP domain-containing protein</fullName>
    </submittedName>
</protein>